<dbReference type="PROSITE" id="PS51679">
    <property type="entry name" value="SAM_MT_C5"/>
    <property type="match status" value="1"/>
</dbReference>
<feature type="compositionally biased region" description="Basic and acidic residues" evidence="5">
    <location>
        <begin position="764"/>
        <end position="801"/>
    </location>
</feature>
<feature type="compositionally biased region" description="Low complexity" evidence="5">
    <location>
        <begin position="1083"/>
        <end position="1110"/>
    </location>
</feature>
<feature type="compositionally biased region" description="Acidic residues" evidence="5">
    <location>
        <begin position="2198"/>
        <end position="2207"/>
    </location>
</feature>
<evidence type="ECO:0000256" key="5">
    <source>
        <dbReference type="SAM" id="MobiDB-lite"/>
    </source>
</evidence>
<evidence type="ECO:0000256" key="2">
    <source>
        <dbReference type="ARBA" id="ARBA00022679"/>
    </source>
</evidence>
<dbReference type="PANTHER" id="PTHR46098:SF1">
    <property type="entry name" value="TRNA (CYTOSINE(38)-C(5))-METHYLTRANSFERASE"/>
    <property type="match status" value="1"/>
</dbReference>
<feature type="compositionally biased region" description="Basic and acidic residues" evidence="5">
    <location>
        <begin position="1001"/>
        <end position="1015"/>
    </location>
</feature>
<evidence type="ECO:0008006" key="8">
    <source>
        <dbReference type="Google" id="ProtNLM"/>
    </source>
</evidence>
<feature type="compositionally biased region" description="Basic and acidic residues" evidence="5">
    <location>
        <begin position="1057"/>
        <end position="1078"/>
    </location>
</feature>
<sequence length="2207" mass="241557">MASAIQKQAGLDNRAAWSEALIRSQGRKLMRDKYPCAELRKVICAYLAWTNSSSGVEQLFSKLQNSPTEQGNAKCDTDRRLATVIGTVKDSDAEEIVRRARALYADLLVSGRARAPNKQPRVDKCARKQPRPSEKQWVRDRRSAVLSAANDLRSNPSANAHWSAAASVNMPEPLQKELAKQESQAVKRKAEAYLDGLLLPTEADGKVLSAAAAKLKTDAANDAARRKKFQEVTTATKLKTQKQSIAWAMKSLQSPVYFAGASPTEVAKWTKKLADRGITNVTHVRVEAPRVTVVGRTAAMPRLKVLKSFAKPKARSVSAQDRDKLIASINALTTNWRQRLKPWPKPSSLQPIRLISDCAGYGSDLIALRLLGLRARVQCVMMSECNPAKVHLHQAVEEVCGFDAAQLEHVSDMSLRDNSTAPSVELYVAGYPCPSFSRLGKQKGTQDSRGMITIHGLAFIAKTRPLMVVLEQVSSLLHRKHKRVWEFIQKTLRLLDYKYVYKTLNTRQFGVPQSRPRVYVLAVAAECCLQEQLQMPVERKQHPDLHTFLDKEKSGTEILSLPHYERQAGPNLWKKGYVVDIKSSDAFQHLMKNCCPCLTFTRCREFGYYIPKLRRRLNTFECARLQGLPDAVTQAMLACCREESLPAGTVEASIGDAMSINVLMLDPQKDSRLAGLGNLRVQRLRVQACGPNGNLRVQHLQVMVTSAAAAKPKRRGRSPGPPRGDSPGPGAAPAAESAAASHHASHGKDDERRAQAAASPSPRQDSDTASDTRRAREKADEAHHRAHDSDEVKQDSDEVKRRGLKDRRRRRDDETELATARRGHRDDDNQARVSRRSRHVEPLPDGSEKDGSREPPPSEVSVADTECEICGQWKNGNFGVKQHQRSSKHCLRYKFWNKGWSWEAACKKAQSEWKKQAASWNNWIHRDDHTPDNRRRPKSPEMGPVRVKSKSRTPRRDRESADKGGGPPLSPSISVSPPPAKGRVRVASRSSPPAKQHRRAALHDGGDDGDRRHGGNEGQTRQSSGRNDPGAARRHRPTDDRRDRDYNAVHVKSPDNYGREAEGKPNAKVKDRKPDRKPPPSKPAAASAVKASANNAAESGSYYSSDSSDSSGDDAEQQDPVATVPAAKKGAKPKAPARAKTPPPPKASAAAPASSDLKLAAVARFYESQALFLRGLSDDPWLALAPLVNMAEPIKNVSAWRLNQAEKDEVARRTRAGEDEKTVTREIQLKKAEASRDRKAAAQAVADRAKQQDMAAKLAKGKAGQKKAGAPEFVQTVSSDDATNKSYYTDVQADCEVILAEYGKDFQQAKPLSLGNDVTGQDTGVQDAFSKAKAAQSLQAHSVYRCSISVWMLNLLTSATPSIPLSRRRVVELCEFHYGPCGEPKFITDRNIECGISEGELATDSPSGLLMISPEEIAHSVLAGCARAIKSRPLDDEDKWKAKCEKWRCILLSIPCSFTVVAQSDIWWKSFNRRQALQQEHESLSRTAVQYSMEIAAMKNIAEAQCGKKLTASALSTELLRLGLQPIVAGNKGPGQDDEDSGNGCLSANFITAALNCQKWVVADPACMEMLLELEAGYGTKSPFHRMTVLNCLAMKATSASSRQWSLATICDWIAHGLLKCSDVTKATLVGDKHHTGLIPLYETKLKVMGAFFDDFLPKAGLRDEDRKQLKTALSSHSAYRAHSAGTGDCSWQASLLKSGILTFELIEELVYTRQHDHTLKQAAKQGAVEAVMEHDNIKVKWEKIGAQIANELAEKQALTAVAGEGSADEEEEETVVIRKSPNSFTLHSAPYWRAVGNATVRTYITLCPEPKTLAAVASAVSQSNLKSVRGNSGESCVLCLLDLDLLGETLGPACQAGLRRQFQPTPGLLSKLVHGAMVGRGSQKVNDAGEASAVVEGDVMILHVGVGRGSKKELKALFSPTLGSGKQQRTDSELKESVIVFKDDSLRARKKRVKGSYTAHSLLLTASSSILSHSVPEKTYNFHPGSCWSDVISEVEALSASELWHTTRTEKEEILGKDRLVDVTAEAKEKKPGQGDGGAMLESVFSAAIFSDNFYRDLFKGHSAKAVLDLSAGQGAAARAALLERVPYFALTHSEAHSKKLEVDLTDFIVSEMKKEGSTHYRPEACQEPAEAGQSQPAPKGKAKNKRPNTEGGDTKPKKPKPEPTNASAEPKSKGKTKNQKAEDAAAGGEDGGAGNGDEEEEELPW</sequence>
<feature type="compositionally biased region" description="Basic and acidic residues" evidence="5">
    <location>
        <begin position="924"/>
        <end position="934"/>
    </location>
</feature>
<keyword evidence="3 4" id="KW-0949">S-adenosyl-L-methionine</keyword>
<evidence type="ECO:0000256" key="1">
    <source>
        <dbReference type="ARBA" id="ARBA00022603"/>
    </source>
</evidence>
<evidence type="ECO:0000313" key="7">
    <source>
        <dbReference type="Proteomes" id="UP001642484"/>
    </source>
</evidence>
<feature type="compositionally biased region" description="Basic and acidic residues" evidence="5">
    <location>
        <begin position="120"/>
        <end position="135"/>
    </location>
</feature>
<dbReference type="Gene3D" id="3.40.50.150">
    <property type="entry name" value="Vaccinia Virus protein VP39"/>
    <property type="match status" value="1"/>
</dbReference>
<organism evidence="6 7">
    <name type="scientific">Durusdinium trenchii</name>
    <dbReference type="NCBI Taxonomy" id="1381693"/>
    <lineage>
        <taxon>Eukaryota</taxon>
        <taxon>Sar</taxon>
        <taxon>Alveolata</taxon>
        <taxon>Dinophyceae</taxon>
        <taxon>Suessiales</taxon>
        <taxon>Symbiodiniaceae</taxon>
        <taxon>Durusdinium</taxon>
    </lineage>
</organism>
<feature type="compositionally biased region" description="Basic and acidic residues" evidence="5">
    <location>
        <begin position="2154"/>
        <end position="2163"/>
    </location>
</feature>
<comment type="similarity">
    <text evidence="4">Belongs to the class I-like SAM-binding methyltransferase superfamily. C5-methyltransferase family.</text>
</comment>
<evidence type="ECO:0000313" key="6">
    <source>
        <dbReference type="EMBL" id="CAK9094397.1"/>
    </source>
</evidence>
<feature type="region of interest" description="Disordered" evidence="5">
    <location>
        <begin position="920"/>
        <end position="1153"/>
    </location>
</feature>
<gene>
    <name evidence="6" type="ORF">CCMP2556_LOCUS45026</name>
</gene>
<keyword evidence="1 4" id="KW-0489">Methyltransferase</keyword>
<feature type="compositionally biased region" description="Low complexity" evidence="5">
    <location>
        <begin position="725"/>
        <end position="742"/>
    </location>
</feature>
<reference evidence="6 7" key="1">
    <citation type="submission" date="2024-02" db="EMBL/GenBank/DDBJ databases">
        <authorList>
            <person name="Chen Y."/>
            <person name="Shah S."/>
            <person name="Dougan E. K."/>
            <person name="Thang M."/>
            <person name="Chan C."/>
        </authorList>
    </citation>
    <scope>NUCLEOTIDE SEQUENCE [LARGE SCALE GENOMIC DNA]</scope>
</reference>
<dbReference type="Proteomes" id="UP001642484">
    <property type="component" value="Unassembled WGS sequence"/>
</dbReference>
<feature type="region of interest" description="Disordered" evidence="5">
    <location>
        <begin position="2120"/>
        <end position="2207"/>
    </location>
</feature>
<accession>A0ABP0R1G8</accession>
<dbReference type="InterPro" id="IPR001525">
    <property type="entry name" value="C5_MeTfrase"/>
</dbReference>
<protein>
    <recommendedName>
        <fullName evidence="8">DNA (cytosine-5-)-methyltransferase</fullName>
    </recommendedName>
</protein>
<feature type="compositionally biased region" description="Basic and acidic residues" evidence="5">
    <location>
        <begin position="1037"/>
        <end position="1047"/>
    </location>
</feature>
<keyword evidence="2 4" id="KW-0808">Transferase</keyword>
<feature type="active site" evidence="4">
    <location>
        <position position="433"/>
    </location>
</feature>
<dbReference type="InterPro" id="IPR050750">
    <property type="entry name" value="C5-MTase"/>
</dbReference>
<feature type="region of interest" description="Disordered" evidence="5">
    <location>
        <begin position="116"/>
        <end position="135"/>
    </location>
</feature>
<comment type="caution">
    <text evidence="6">The sequence shown here is derived from an EMBL/GenBank/DDBJ whole genome shotgun (WGS) entry which is preliminary data.</text>
</comment>
<dbReference type="EMBL" id="CAXAMN010025336">
    <property type="protein sequence ID" value="CAK9094397.1"/>
    <property type="molecule type" value="Genomic_DNA"/>
</dbReference>
<evidence type="ECO:0000256" key="3">
    <source>
        <dbReference type="ARBA" id="ARBA00022691"/>
    </source>
</evidence>
<keyword evidence="7" id="KW-1185">Reference proteome</keyword>
<dbReference type="SUPFAM" id="SSF53335">
    <property type="entry name" value="S-adenosyl-L-methionine-dependent methyltransferases"/>
    <property type="match status" value="1"/>
</dbReference>
<evidence type="ECO:0000256" key="4">
    <source>
        <dbReference type="PROSITE-ProRule" id="PRU01016"/>
    </source>
</evidence>
<feature type="region of interest" description="Disordered" evidence="5">
    <location>
        <begin position="707"/>
        <end position="861"/>
    </location>
</feature>
<dbReference type="PANTHER" id="PTHR46098">
    <property type="entry name" value="TRNA (CYTOSINE(38)-C(5))-METHYLTRANSFERASE"/>
    <property type="match status" value="1"/>
</dbReference>
<dbReference type="Pfam" id="PF00145">
    <property type="entry name" value="DNA_methylase"/>
    <property type="match status" value="1"/>
</dbReference>
<proteinExistence type="inferred from homology"/>
<feature type="compositionally biased region" description="Basic and acidic residues" evidence="5">
    <location>
        <begin position="839"/>
        <end position="853"/>
    </location>
</feature>
<dbReference type="InterPro" id="IPR029063">
    <property type="entry name" value="SAM-dependent_MTases_sf"/>
</dbReference>
<name>A0ABP0R1G8_9DINO</name>